<accession>A0A7E4V310</accession>
<sequence length="78" mass="8952">MKIKSKLTNKTVIRRTFCIISFRINIAKDRICGGQCRQKHGDEDDRLRGHGWSGTGMPLMSCGSFPFIFMPEDMQILM</sequence>
<evidence type="ECO:0000313" key="1">
    <source>
        <dbReference type="Proteomes" id="UP000492821"/>
    </source>
</evidence>
<proteinExistence type="predicted"/>
<dbReference type="WBParaSite" id="Pan_g15886.t1">
    <property type="protein sequence ID" value="Pan_g15886.t1"/>
    <property type="gene ID" value="Pan_g15886"/>
</dbReference>
<dbReference type="Proteomes" id="UP000492821">
    <property type="component" value="Unassembled WGS sequence"/>
</dbReference>
<evidence type="ECO:0000313" key="2">
    <source>
        <dbReference type="WBParaSite" id="Pan_g15886.t1"/>
    </source>
</evidence>
<protein>
    <submittedName>
        <fullName evidence="2">Uncharacterized protein</fullName>
    </submittedName>
</protein>
<name>A0A7E4V310_PANRE</name>
<organism evidence="1 2">
    <name type="scientific">Panagrellus redivivus</name>
    <name type="common">Microworm</name>
    <dbReference type="NCBI Taxonomy" id="6233"/>
    <lineage>
        <taxon>Eukaryota</taxon>
        <taxon>Metazoa</taxon>
        <taxon>Ecdysozoa</taxon>
        <taxon>Nematoda</taxon>
        <taxon>Chromadorea</taxon>
        <taxon>Rhabditida</taxon>
        <taxon>Tylenchina</taxon>
        <taxon>Panagrolaimomorpha</taxon>
        <taxon>Panagrolaimoidea</taxon>
        <taxon>Panagrolaimidae</taxon>
        <taxon>Panagrellus</taxon>
    </lineage>
</organism>
<keyword evidence="1" id="KW-1185">Reference proteome</keyword>
<reference evidence="2" key="2">
    <citation type="submission" date="2020-10" db="UniProtKB">
        <authorList>
            <consortium name="WormBaseParasite"/>
        </authorList>
    </citation>
    <scope>IDENTIFICATION</scope>
</reference>
<dbReference type="AlphaFoldDB" id="A0A7E4V310"/>
<reference evidence="1" key="1">
    <citation type="journal article" date="2013" name="Genetics">
        <title>The draft genome and transcriptome of Panagrellus redivivus are shaped by the harsh demands of a free-living lifestyle.</title>
        <authorList>
            <person name="Srinivasan J."/>
            <person name="Dillman A.R."/>
            <person name="Macchietto M.G."/>
            <person name="Heikkinen L."/>
            <person name="Lakso M."/>
            <person name="Fracchia K.M."/>
            <person name="Antoshechkin I."/>
            <person name="Mortazavi A."/>
            <person name="Wong G."/>
            <person name="Sternberg P.W."/>
        </authorList>
    </citation>
    <scope>NUCLEOTIDE SEQUENCE [LARGE SCALE GENOMIC DNA]</scope>
    <source>
        <strain evidence="1">MT8872</strain>
    </source>
</reference>